<comment type="caution">
    <text evidence="9">The sequence shown here is derived from an EMBL/GenBank/DDBJ whole genome shotgun (WGS) entry which is preliminary data.</text>
</comment>
<feature type="domain" description="ComEC/Rec2-related protein" evidence="8">
    <location>
        <begin position="195"/>
        <end position="469"/>
    </location>
</feature>
<dbReference type="NCBIfam" id="TIGR00360">
    <property type="entry name" value="ComEC_N-term"/>
    <property type="match status" value="1"/>
</dbReference>
<evidence type="ECO:0000313" key="9">
    <source>
        <dbReference type="EMBL" id="ESL04124.1"/>
    </source>
</evidence>
<feature type="transmembrane region" description="Helical" evidence="6">
    <location>
        <begin position="317"/>
        <end position="337"/>
    </location>
</feature>
<dbReference type="STRING" id="592026.GCWU0000282_000471"/>
<feature type="domain" description="Metallo-beta-lactamase" evidence="7">
    <location>
        <begin position="521"/>
        <end position="729"/>
    </location>
</feature>
<keyword evidence="3 6" id="KW-0812">Transmembrane</keyword>
<keyword evidence="10" id="KW-1185">Reference proteome</keyword>
<dbReference type="NCBIfam" id="TIGR00361">
    <property type="entry name" value="ComEC_Rec2"/>
    <property type="match status" value="1"/>
</dbReference>
<feature type="transmembrane region" description="Helical" evidence="6">
    <location>
        <begin position="493"/>
        <end position="509"/>
    </location>
</feature>
<dbReference type="CDD" id="cd07731">
    <property type="entry name" value="ComA-like_MBL-fold"/>
    <property type="match status" value="1"/>
</dbReference>
<dbReference type="InterPro" id="IPR004797">
    <property type="entry name" value="Competence_ComEC/Rec2"/>
</dbReference>
<evidence type="ECO:0000256" key="1">
    <source>
        <dbReference type="ARBA" id="ARBA00004651"/>
    </source>
</evidence>
<reference evidence="9 10" key="1">
    <citation type="submission" date="2013-06" db="EMBL/GenBank/DDBJ databases">
        <authorList>
            <person name="Weinstock G."/>
            <person name="Sodergren E."/>
            <person name="Clifton S."/>
            <person name="Fulton L."/>
            <person name="Fulton B."/>
            <person name="Courtney L."/>
            <person name="Fronick C."/>
            <person name="Harrison M."/>
            <person name="Strong C."/>
            <person name="Farmer C."/>
            <person name="Delahaunty K."/>
            <person name="Markovic C."/>
            <person name="Hall O."/>
            <person name="Minx P."/>
            <person name="Tomlinson C."/>
            <person name="Mitreva M."/>
            <person name="Nelson J."/>
            <person name="Hou S."/>
            <person name="Wollam A."/>
            <person name="Pepin K.H."/>
            <person name="Johnson M."/>
            <person name="Bhonagiri V."/>
            <person name="Nash W.E."/>
            <person name="Warren W."/>
            <person name="Chinwalla A."/>
            <person name="Mardis E.R."/>
            <person name="Wilson R.K."/>
        </authorList>
    </citation>
    <scope>NUCLEOTIDE SEQUENCE [LARGE SCALE GENOMIC DNA]</scope>
    <source>
        <strain evidence="9 10">ATCC 51271</strain>
    </source>
</reference>
<keyword evidence="4 6" id="KW-1133">Transmembrane helix</keyword>
<dbReference type="eggNOG" id="COG0658">
    <property type="taxonomic scope" value="Bacteria"/>
</dbReference>
<evidence type="ECO:0000259" key="8">
    <source>
        <dbReference type="Pfam" id="PF03772"/>
    </source>
</evidence>
<keyword evidence="2" id="KW-1003">Cell membrane</keyword>
<feature type="transmembrane region" description="Helical" evidence="6">
    <location>
        <begin position="378"/>
        <end position="410"/>
    </location>
</feature>
<dbReference type="InterPro" id="IPR052159">
    <property type="entry name" value="Competence_DNA_uptake"/>
</dbReference>
<dbReference type="PANTHER" id="PTHR30619">
    <property type="entry name" value="DNA INTERNALIZATION/COMPETENCE PROTEIN COMEC/REC2"/>
    <property type="match status" value="1"/>
</dbReference>
<feature type="transmembrane region" description="Helical" evidence="6">
    <location>
        <begin position="245"/>
        <end position="262"/>
    </location>
</feature>
<organism evidence="9 10">
    <name type="scientific">Catonella morbi ATCC 51271</name>
    <dbReference type="NCBI Taxonomy" id="592026"/>
    <lineage>
        <taxon>Bacteria</taxon>
        <taxon>Bacillati</taxon>
        <taxon>Bacillota</taxon>
        <taxon>Clostridia</taxon>
        <taxon>Lachnospirales</taxon>
        <taxon>Lachnospiraceae</taxon>
        <taxon>Catonella</taxon>
    </lineage>
</organism>
<dbReference type="SUPFAM" id="SSF56281">
    <property type="entry name" value="Metallo-hydrolase/oxidoreductase"/>
    <property type="match status" value="1"/>
</dbReference>
<feature type="transmembrane region" description="Helical" evidence="6">
    <location>
        <begin position="216"/>
        <end position="238"/>
    </location>
</feature>
<dbReference type="Proteomes" id="UP000018227">
    <property type="component" value="Unassembled WGS sequence"/>
</dbReference>
<dbReference type="Gene3D" id="3.60.15.10">
    <property type="entry name" value="Ribonuclease Z/Hydroxyacylglutathione hydrolase-like"/>
    <property type="match status" value="1"/>
</dbReference>
<protein>
    <submittedName>
        <fullName evidence="9">DNA internalization competence protein ComEC/Rec2-like protein</fullName>
    </submittedName>
</protein>
<proteinExistence type="predicted"/>
<dbReference type="GO" id="GO:0005886">
    <property type="term" value="C:plasma membrane"/>
    <property type="evidence" value="ECO:0007669"/>
    <property type="project" value="UniProtKB-SubCell"/>
</dbReference>
<dbReference type="PANTHER" id="PTHR30619:SF1">
    <property type="entry name" value="RECOMBINATION PROTEIN 2"/>
    <property type="match status" value="1"/>
</dbReference>
<dbReference type="Pfam" id="PF03772">
    <property type="entry name" value="Competence"/>
    <property type="match status" value="1"/>
</dbReference>
<evidence type="ECO:0000313" key="10">
    <source>
        <dbReference type="Proteomes" id="UP000018227"/>
    </source>
</evidence>
<feature type="transmembrane region" description="Helical" evidence="6">
    <location>
        <begin position="349"/>
        <end position="372"/>
    </location>
</feature>
<dbReference type="InterPro" id="IPR001279">
    <property type="entry name" value="Metallo-B-lactamas"/>
</dbReference>
<name>V2XPP6_9FIRM</name>
<evidence type="ECO:0000256" key="4">
    <source>
        <dbReference type="ARBA" id="ARBA00022989"/>
    </source>
</evidence>
<dbReference type="AlphaFoldDB" id="V2XPP6"/>
<dbReference type="Pfam" id="PF00753">
    <property type="entry name" value="Lactamase_B"/>
    <property type="match status" value="1"/>
</dbReference>
<keyword evidence="5 6" id="KW-0472">Membrane</keyword>
<comment type="subcellular location">
    <subcellularLocation>
        <location evidence="1">Cell membrane</location>
        <topology evidence="1">Multi-pass membrane protein</topology>
    </subcellularLocation>
</comment>
<dbReference type="eggNOG" id="COG2333">
    <property type="taxonomic scope" value="Bacteria"/>
</dbReference>
<evidence type="ECO:0000256" key="6">
    <source>
        <dbReference type="SAM" id="Phobius"/>
    </source>
</evidence>
<dbReference type="InterPro" id="IPR004477">
    <property type="entry name" value="ComEC_N"/>
</dbReference>
<evidence type="ECO:0000256" key="5">
    <source>
        <dbReference type="ARBA" id="ARBA00023136"/>
    </source>
</evidence>
<gene>
    <name evidence="9" type="ORF">GCWU0000282_000471</name>
</gene>
<evidence type="ECO:0000256" key="2">
    <source>
        <dbReference type="ARBA" id="ARBA00022475"/>
    </source>
</evidence>
<dbReference type="GO" id="GO:0030420">
    <property type="term" value="P:establishment of competence for transformation"/>
    <property type="evidence" value="ECO:0007669"/>
    <property type="project" value="InterPro"/>
</dbReference>
<dbReference type="EMBL" id="ACIL03000005">
    <property type="protein sequence ID" value="ESL04124.1"/>
    <property type="molecule type" value="Genomic_DNA"/>
</dbReference>
<dbReference type="InterPro" id="IPR036866">
    <property type="entry name" value="RibonucZ/Hydroxyglut_hydro"/>
</dbReference>
<sequence length="810" mass="91376">MKGSLTLLLRIKRPLVAAALVLMLLFVIYDSINPPKEPEYVGKTLILSGRVTGIKKYDVPFGERKFRLQIENGPKELPAFFVKIKESRLLKACGVEKRDDDKYPKLLEEQLYGRVIKCKGRFENFEAPINPGQFDVKEYYKNEGFSGILNAEEVSLQNNKSTLLSNIYLHRLNLAISEKYQKILGSKDAGSLSAMVLGDKSNLDEEIKELYQENSISHLLAISGLHISLVGGAIYLFLKKLKISFKFPLITAGIILILYGTFTGFSVSTTRAVIMMCIFFLSFLIGKSYDLPSGLALAAIVIMSINHRVIYQSGFQLSFLAVIGIFYIMPELMYIFNVQSLNTKGINKLAYVILSSIICSVSINLATLPVILINFYEISLLGIVLNIIVIPLMSVLVVTGLIGGFTALIFEMAGRFILGIAYYILNFYTLLCRIGDSLVFFRIILGKPEKYRIILYYALIFLVTYFLSKKRRLEKIESLKNTALTKTNKSKRMFITGLVISISFIILIYKREEFSLNMLDIGQGDCFVVSDGNRNIYISDCGSTTVNEVGKKRLLPFLKSKGWSRVNTIFVSHMDKDHVNGVNDLLKCPEIAIDRVVISESYKSEKLNCAELEELKTLAVKRKVNLYYMKKGEEIRQGELGFKCLYPTGDEDIEDQNEASIVMRMDYKNLSVLFTGDIASSTETQVMKVADKEMLNCDILKVCHHGSKNSSSPDFLEAVNPKIYLVSCGLMNRYGHPHKDALERMGAEGGKILRTDHMGAVEIKLKEEKLFIKYNSKDLSNKEFLPAKECDCEDCIKIKVNTHLKSRKSN</sequence>
<dbReference type="HOGENOM" id="CLU_010363_2_2_9"/>
<evidence type="ECO:0000259" key="7">
    <source>
        <dbReference type="Pfam" id="PF00753"/>
    </source>
</evidence>
<accession>V2XPP6</accession>
<feature type="transmembrane region" description="Helical" evidence="6">
    <location>
        <begin position="451"/>
        <end position="468"/>
    </location>
</feature>
<dbReference type="InterPro" id="IPR035681">
    <property type="entry name" value="ComA-like_MBL"/>
</dbReference>
<evidence type="ECO:0000256" key="3">
    <source>
        <dbReference type="ARBA" id="ARBA00022692"/>
    </source>
</evidence>